<evidence type="ECO:0000313" key="18">
    <source>
        <dbReference type="Proteomes" id="UP000297626"/>
    </source>
</evidence>
<dbReference type="UniPathway" id="UPA00276">
    <property type="reaction ID" value="UER00406"/>
</dbReference>
<keyword evidence="9 15" id="KW-0418">Kinase</keyword>
<keyword evidence="8 15" id="KW-0547">Nucleotide-binding</keyword>
<dbReference type="CDD" id="cd02064">
    <property type="entry name" value="FAD_synthetase_N"/>
    <property type="match status" value="1"/>
</dbReference>
<evidence type="ECO:0000256" key="13">
    <source>
        <dbReference type="ARBA" id="ARBA00047880"/>
    </source>
</evidence>
<dbReference type="InterPro" id="IPR015864">
    <property type="entry name" value="FAD_synthase"/>
</dbReference>
<name>A0A4R9BPT6_9MICO</name>
<proteinExistence type="inferred from homology"/>
<evidence type="ECO:0000256" key="3">
    <source>
        <dbReference type="ARBA" id="ARBA00005201"/>
    </source>
</evidence>
<dbReference type="Pfam" id="PF01687">
    <property type="entry name" value="Flavokinase"/>
    <property type="match status" value="1"/>
</dbReference>
<evidence type="ECO:0000256" key="14">
    <source>
        <dbReference type="ARBA" id="ARBA00049494"/>
    </source>
</evidence>
<evidence type="ECO:0000256" key="6">
    <source>
        <dbReference type="ARBA" id="ARBA00022679"/>
    </source>
</evidence>
<dbReference type="GO" id="GO:0005524">
    <property type="term" value="F:ATP binding"/>
    <property type="evidence" value="ECO:0007669"/>
    <property type="project" value="UniProtKB-UniRule"/>
</dbReference>
<dbReference type="RefSeq" id="WP_134529529.1">
    <property type="nucleotide sequence ID" value="NZ_SOHN01000010.1"/>
</dbReference>
<dbReference type="InterPro" id="IPR023468">
    <property type="entry name" value="Riboflavin_kinase"/>
</dbReference>
<keyword evidence="10 15" id="KW-0274">FAD</keyword>
<evidence type="ECO:0000256" key="9">
    <source>
        <dbReference type="ARBA" id="ARBA00022777"/>
    </source>
</evidence>
<comment type="function">
    <text evidence="1">Catalyzes the phosphorylation of riboflavin to FMN followed by the adenylation of FMN to FAD.</text>
</comment>
<evidence type="ECO:0000256" key="10">
    <source>
        <dbReference type="ARBA" id="ARBA00022827"/>
    </source>
</evidence>
<comment type="pathway">
    <text evidence="3 15">Cofactor biosynthesis; FMN biosynthesis; FMN from riboflavin (ATP route): step 1/1.</text>
</comment>
<feature type="domain" description="Riboflavin kinase" evidence="16">
    <location>
        <begin position="184"/>
        <end position="310"/>
    </location>
</feature>
<gene>
    <name evidence="17" type="ORF">E3T51_08865</name>
</gene>
<dbReference type="GO" id="GO:0006747">
    <property type="term" value="P:FAD biosynthetic process"/>
    <property type="evidence" value="ECO:0007669"/>
    <property type="project" value="UniProtKB-UniRule"/>
</dbReference>
<evidence type="ECO:0000256" key="12">
    <source>
        <dbReference type="ARBA" id="ARBA00023268"/>
    </source>
</evidence>
<dbReference type="PANTHER" id="PTHR22749">
    <property type="entry name" value="RIBOFLAVIN KINASE/FMN ADENYLYLTRANSFERASE"/>
    <property type="match status" value="1"/>
</dbReference>
<comment type="pathway">
    <text evidence="2 15">Cofactor biosynthesis; FAD biosynthesis; FAD from FMN: step 1/1.</text>
</comment>
<dbReference type="PANTHER" id="PTHR22749:SF6">
    <property type="entry name" value="RIBOFLAVIN KINASE"/>
    <property type="match status" value="1"/>
</dbReference>
<dbReference type="InterPro" id="IPR002606">
    <property type="entry name" value="Riboflavin_kinase_bac"/>
</dbReference>
<dbReference type="EC" id="2.7.1.26" evidence="15"/>
<comment type="caution">
    <text evidence="17">The sequence shown here is derived from an EMBL/GenBank/DDBJ whole genome shotgun (WGS) entry which is preliminary data.</text>
</comment>
<protein>
    <recommendedName>
        <fullName evidence="15">Riboflavin biosynthesis protein</fullName>
    </recommendedName>
    <domain>
        <recommendedName>
            <fullName evidence="15">Riboflavin kinase</fullName>
            <ecNumber evidence="15">2.7.1.26</ecNumber>
        </recommendedName>
        <alternativeName>
            <fullName evidence="15">Flavokinase</fullName>
        </alternativeName>
    </domain>
    <domain>
        <recommendedName>
            <fullName evidence="15">FMN adenylyltransferase</fullName>
            <ecNumber evidence="15">2.7.7.2</ecNumber>
        </recommendedName>
        <alternativeName>
            <fullName evidence="15">FAD pyrophosphorylase</fullName>
        </alternativeName>
        <alternativeName>
            <fullName evidence="15">FAD synthase</fullName>
        </alternativeName>
    </domain>
</protein>
<evidence type="ECO:0000256" key="4">
    <source>
        <dbReference type="ARBA" id="ARBA00022630"/>
    </source>
</evidence>
<dbReference type="EC" id="2.7.7.2" evidence="15"/>
<dbReference type="Gene3D" id="2.40.30.30">
    <property type="entry name" value="Riboflavin kinase-like"/>
    <property type="match status" value="1"/>
</dbReference>
<dbReference type="AlphaFoldDB" id="A0A4R9BPT6"/>
<dbReference type="UniPathway" id="UPA00277">
    <property type="reaction ID" value="UER00407"/>
</dbReference>
<dbReference type="InterPro" id="IPR023465">
    <property type="entry name" value="Riboflavin_kinase_dom_sf"/>
</dbReference>
<dbReference type="SMART" id="SM00904">
    <property type="entry name" value="Flavokinase"/>
    <property type="match status" value="1"/>
</dbReference>
<sequence>MKTLYGVDSVPSAWPASAVSIGKFDGVHAGHRAVIAELKAIADREQLSTVVVTFDRNPLALLSPATCPSTLVSAEQKLNLIAETGVDATLLLEFNHALSSLPPREFIERILVTALHARFVLVGRDFRFGASGAGDVALLRDLGTEFGYEVRLIDDVKPDGHRRVSSTWIRELLGSGAVTEAGRLLGHLPTVRGIVVHGAARGRELGFPTANLSADSDGLIPADGVYAGWLSDAGSRYPAAISVGNNPTFDGVAQKQVEAYVLDEVDLDLYDHVVDVSFVERIRGMVAYSGIDPLIEQIRDDVARVRVILGRESSR</sequence>
<keyword evidence="12" id="KW-0511">Multifunctional enzyme</keyword>
<accession>A0A4R9BPT6</accession>
<dbReference type="Pfam" id="PF06574">
    <property type="entry name" value="FAD_syn"/>
    <property type="match status" value="1"/>
</dbReference>
<keyword evidence="5 15" id="KW-0288">FMN</keyword>
<dbReference type="GO" id="GO:0009398">
    <property type="term" value="P:FMN biosynthetic process"/>
    <property type="evidence" value="ECO:0007669"/>
    <property type="project" value="UniProtKB-UniRule"/>
</dbReference>
<dbReference type="GO" id="GO:0009231">
    <property type="term" value="P:riboflavin biosynthetic process"/>
    <property type="evidence" value="ECO:0007669"/>
    <property type="project" value="InterPro"/>
</dbReference>
<organism evidence="17 18">
    <name type="scientific">Cryobacterium serini</name>
    <dbReference type="NCBI Taxonomy" id="1259201"/>
    <lineage>
        <taxon>Bacteria</taxon>
        <taxon>Bacillati</taxon>
        <taxon>Actinomycetota</taxon>
        <taxon>Actinomycetes</taxon>
        <taxon>Micrococcales</taxon>
        <taxon>Microbacteriaceae</taxon>
        <taxon>Cryobacterium</taxon>
    </lineage>
</organism>
<evidence type="ECO:0000256" key="2">
    <source>
        <dbReference type="ARBA" id="ARBA00004726"/>
    </source>
</evidence>
<dbReference type="Gene3D" id="3.40.50.620">
    <property type="entry name" value="HUPs"/>
    <property type="match status" value="1"/>
</dbReference>
<dbReference type="InterPro" id="IPR014729">
    <property type="entry name" value="Rossmann-like_a/b/a_fold"/>
</dbReference>
<evidence type="ECO:0000256" key="5">
    <source>
        <dbReference type="ARBA" id="ARBA00022643"/>
    </source>
</evidence>
<dbReference type="SUPFAM" id="SSF52374">
    <property type="entry name" value="Nucleotidylyl transferase"/>
    <property type="match status" value="1"/>
</dbReference>
<dbReference type="EMBL" id="SOHN01000010">
    <property type="protein sequence ID" value="TFD88331.1"/>
    <property type="molecule type" value="Genomic_DNA"/>
</dbReference>
<comment type="catalytic activity">
    <reaction evidence="14 15">
        <text>FMN + ATP + H(+) = FAD + diphosphate</text>
        <dbReference type="Rhea" id="RHEA:17237"/>
        <dbReference type="ChEBI" id="CHEBI:15378"/>
        <dbReference type="ChEBI" id="CHEBI:30616"/>
        <dbReference type="ChEBI" id="CHEBI:33019"/>
        <dbReference type="ChEBI" id="CHEBI:57692"/>
        <dbReference type="ChEBI" id="CHEBI:58210"/>
        <dbReference type="EC" id="2.7.7.2"/>
    </reaction>
</comment>
<evidence type="ECO:0000256" key="11">
    <source>
        <dbReference type="ARBA" id="ARBA00022840"/>
    </source>
</evidence>
<keyword evidence="18" id="KW-1185">Reference proteome</keyword>
<dbReference type="GO" id="GO:0008531">
    <property type="term" value="F:riboflavin kinase activity"/>
    <property type="evidence" value="ECO:0007669"/>
    <property type="project" value="UniProtKB-UniRule"/>
</dbReference>
<keyword evidence="4 15" id="KW-0285">Flavoprotein</keyword>
<dbReference type="InterPro" id="IPR015865">
    <property type="entry name" value="Riboflavin_kinase_bac/euk"/>
</dbReference>
<dbReference type="GO" id="GO:0003919">
    <property type="term" value="F:FMN adenylyltransferase activity"/>
    <property type="evidence" value="ECO:0007669"/>
    <property type="project" value="UniProtKB-UniRule"/>
</dbReference>
<evidence type="ECO:0000256" key="8">
    <source>
        <dbReference type="ARBA" id="ARBA00022741"/>
    </source>
</evidence>
<reference evidence="17 18" key="1">
    <citation type="submission" date="2019-03" db="EMBL/GenBank/DDBJ databases">
        <title>Genomics of glacier-inhabiting Cryobacterium strains.</title>
        <authorList>
            <person name="Liu Q."/>
            <person name="Xin Y.-H."/>
        </authorList>
    </citation>
    <scope>NUCLEOTIDE SEQUENCE [LARGE SCALE GENOMIC DNA]</scope>
    <source>
        <strain evidence="17 18">Sr54</strain>
    </source>
</reference>
<keyword evidence="6 15" id="KW-0808">Transferase</keyword>
<keyword evidence="11 15" id="KW-0067">ATP-binding</keyword>
<dbReference type="FunFam" id="3.40.50.620:FF:000021">
    <property type="entry name" value="Riboflavin biosynthesis protein"/>
    <property type="match status" value="1"/>
</dbReference>
<dbReference type="Proteomes" id="UP000297626">
    <property type="component" value="Unassembled WGS sequence"/>
</dbReference>
<comment type="similarity">
    <text evidence="15">Belongs to the ribF family.</text>
</comment>
<dbReference type="NCBIfam" id="TIGR00083">
    <property type="entry name" value="ribF"/>
    <property type="match status" value="1"/>
</dbReference>
<dbReference type="NCBIfam" id="NF004160">
    <property type="entry name" value="PRK05627.1-3"/>
    <property type="match status" value="1"/>
</dbReference>
<evidence type="ECO:0000256" key="7">
    <source>
        <dbReference type="ARBA" id="ARBA00022695"/>
    </source>
</evidence>
<evidence type="ECO:0000256" key="1">
    <source>
        <dbReference type="ARBA" id="ARBA00002121"/>
    </source>
</evidence>
<evidence type="ECO:0000256" key="15">
    <source>
        <dbReference type="PIRNR" id="PIRNR004491"/>
    </source>
</evidence>
<keyword evidence="7 15" id="KW-0548">Nucleotidyltransferase</keyword>
<dbReference type="SUPFAM" id="SSF82114">
    <property type="entry name" value="Riboflavin kinase-like"/>
    <property type="match status" value="1"/>
</dbReference>
<dbReference type="PIRSF" id="PIRSF004491">
    <property type="entry name" value="FAD_Synth"/>
    <property type="match status" value="1"/>
</dbReference>
<dbReference type="FunFam" id="2.40.30.30:FF:000003">
    <property type="entry name" value="Riboflavin biosynthesis protein"/>
    <property type="match status" value="1"/>
</dbReference>
<comment type="catalytic activity">
    <reaction evidence="13 15">
        <text>riboflavin + ATP = FMN + ADP + H(+)</text>
        <dbReference type="Rhea" id="RHEA:14357"/>
        <dbReference type="ChEBI" id="CHEBI:15378"/>
        <dbReference type="ChEBI" id="CHEBI:30616"/>
        <dbReference type="ChEBI" id="CHEBI:57986"/>
        <dbReference type="ChEBI" id="CHEBI:58210"/>
        <dbReference type="ChEBI" id="CHEBI:456216"/>
        <dbReference type="EC" id="2.7.1.26"/>
    </reaction>
</comment>
<evidence type="ECO:0000313" key="17">
    <source>
        <dbReference type="EMBL" id="TFD88331.1"/>
    </source>
</evidence>
<evidence type="ECO:0000259" key="16">
    <source>
        <dbReference type="SMART" id="SM00904"/>
    </source>
</evidence>